<evidence type="ECO:0000256" key="1">
    <source>
        <dbReference type="ARBA" id="ARBA00004613"/>
    </source>
</evidence>
<dbReference type="Pfam" id="PF05938">
    <property type="entry name" value="Self-incomp_S1"/>
    <property type="match status" value="1"/>
</dbReference>
<feature type="chain" id="PRO_5044970233" description="S-protein homolog" evidence="6">
    <location>
        <begin position="23"/>
        <end position="154"/>
    </location>
</feature>
<evidence type="ECO:0000313" key="7">
    <source>
        <dbReference type="Proteomes" id="UP000813463"/>
    </source>
</evidence>
<accession>A0ABM3R2V8</accession>
<evidence type="ECO:0000256" key="6">
    <source>
        <dbReference type="RuleBase" id="RU367044"/>
    </source>
</evidence>
<dbReference type="InterPro" id="IPR010264">
    <property type="entry name" value="Self-incomp_S1"/>
</dbReference>
<comment type="similarity">
    <text evidence="2 6">Belongs to the plant self-incompatibility (S1) protein family.</text>
</comment>
<evidence type="ECO:0000313" key="8">
    <source>
        <dbReference type="RefSeq" id="XP_056689963.1"/>
    </source>
</evidence>
<keyword evidence="5 6" id="KW-0732">Signal</keyword>
<evidence type="ECO:0000256" key="2">
    <source>
        <dbReference type="ARBA" id="ARBA00005581"/>
    </source>
</evidence>
<evidence type="ECO:0000256" key="5">
    <source>
        <dbReference type="ARBA" id="ARBA00022729"/>
    </source>
</evidence>
<dbReference type="PANTHER" id="PTHR31232:SF155">
    <property type="entry name" value="PLANT SELF-INCOMPATIBILITY PROTEIN S1 FAMILY"/>
    <property type="match status" value="1"/>
</dbReference>
<name>A0ABM3R2V8_SPIOL</name>
<dbReference type="Proteomes" id="UP000813463">
    <property type="component" value="Chromosome 1"/>
</dbReference>
<keyword evidence="4 6" id="KW-0964">Secreted</keyword>
<keyword evidence="3 6" id="KW-0713">Self-incompatibility</keyword>
<organism evidence="7 8">
    <name type="scientific">Spinacia oleracea</name>
    <name type="common">Spinach</name>
    <dbReference type="NCBI Taxonomy" id="3562"/>
    <lineage>
        <taxon>Eukaryota</taxon>
        <taxon>Viridiplantae</taxon>
        <taxon>Streptophyta</taxon>
        <taxon>Embryophyta</taxon>
        <taxon>Tracheophyta</taxon>
        <taxon>Spermatophyta</taxon>
        <taxon>Magnoliopsida</taxon>
        <taxon>eudicotyledons</taxon>
        <taxon>Gunneridae</taxon>
        <taxon>Pentapetalae</taxon>
        <taxon>Caryophyllales</taxon>
        <taxon>Chenopodiaceae</taxon>
        <taxon>Chenopodioideae</taxon>
        <taxon>Anserineae</taxon>
        <taxon>Spinacia</taxon>
    </lineage>
</organism>
<comment type="subcellular location">
    <subcellularLocation>
        <location evidence="1 6">Secreted</location>
    </subcellularLocation>
</comment>
<evidence type="ECO:0000256" key="4">
    <source>
        <dbReference type="ARBA" id="ARBA00022525"/>
    </source>
</evidence>
<evidence type="ECO:0000256" key="3">
    <source>
        <dbReference type="ARBA" id="ARBA00022471"/>
    </source>
</evidence>
<proteinExistence type="inferred from homology"/>
<protein>
    <recommendedName>
        <fullName evidence="6">S-protein homolog</fullName>
    </recommendedName>
</protein>
<keyword evidence="7" id="KW-1185">Reference proteome</keyword>
<feature type="signal peptide" evidence="6">
    <location>
        <begin position="1"/>
        <end position="22"/>
    </location>
</feature>
<dbReference type="PANTHER" id="PTHR31232">
    <property type="match status" value="1"/>
</dbReference>
<reference evidence="8" key="2">
    <citation type="submission" date="2025-08" db="UniProtKB">
        <authorList>
            <consortium name="RefSeq"/>
        </authorList>
    </citation>
    <scope>IDENTIFICATION</scope>
    <source>
        <tissue evidence="8">Leaf</tissue>
    </source>
</reference>
<sequence length="154" mass="17401">MNPHGFLVHFLLLILTITIIKSSNHGGNKPKMIADAYGVFVKYHIAVINGLSNETLNVHCKSDSQDKGLQILAVNTNFTWSISTGFTSQAFFNCNIIKEHGGKIEFLAFLDNAKFVDDGCGGRHCFWKARDNGLYLWHIPDQIYVFKYGWQGKF</sequence>
<dbReference type="GeneID" id="130464473"/>
<dbReference type="RefSeq" id="XP_056689963.1">
    <property type="nucleotide sequence ID" value="XM_056833985.1"/>
</dbReference>
<reference evidence="7" key="1">
    <citation type="journal article" date="2021" name="Nat. Commun.">
        <title>Genomic analyses provide insights into spinach domestication and the genetic basis of agronomic traits.</title>
        <authorList>
            <person name="Cai X."/>
            <person name="Sun X."/>
            <person name="Xu C."/>
            <person name="Sun H."/>
            <person name="Wang X."/>
            <person name="Ge C."/>
            <person name="Zhang Z."/>
            <person name="Wang Q."/>
            <person name="Fei Z."/>
            <person name="Jiao C."/>
            <person name="Wang Q."/>
        </authorList>
    </citation>
    <scope>NUCLEOTIDE SEQUENCE [LARGE SCALE GENOMIC DNA]</scope>
    <source>
        <strain evidence="7">cv. Varoflay</strain>
    </source>
</reference>
<gene>
    <name evidence="8" type="primary">LOC130464473</name>
</gene>